<dbReference type="Pfam" id="PF00440">
    <property type="entry name" value="TetR_N"/>
    <property type="match status" value="1"/>
</dbReference>
<dbReference type="Gene3D" id="1.10.357.10">
    <property type="entry name" value="Tetracycline Repressor, domain 2"/>
    <property type="match status" value="1"/>
</dbReference>
<organism evidence="6 7">
    <name type="scientific">Chitinophaga filiformis</name>
    <name type="common">Myxococcus filiformis</name>
    <name type="synonym">Flexibacter filiformis</name>
    <dbReference type="NCBI Taxonomy" id="104663"/>
    <lineage>
        <taxon>Bacteria</taxon>
        <taxon>Pseudomonadati</taxon>
        <taxon>Bacteroidota</taxon>
        <taxon>Chitinophagia</taxon>
        <taxon>Chitinophagales</taxon>
        <taxon>Chitinophagaceae</taxon>
        <taxon>Chitinophaga</taxon>
    </lineage>
</organism>
<dbReference type="EMBL" id="CP095855">
    <property type="protein sequence ID" value="UPK72511.1"/>
    <property type="molecule type" value="Genomic_DNA"/>
</dbReference>
<keyword evidence="7" id="KW-1185">Reference proteome</keyword>
<reference evidence="6 7" key="1">
    <citation type="submission" date="2022-04" db="EMBL/GenBank/DDBJ databases">
        <title>The arsenic-methylating capacity of Chitinophaga filiformis YT5 during chitin decomposition.</title>
        <authorList>
            <person name="Chen G."/>
            <person name="Liang Y."/>
        </authorList>
    </citation>
    <scope>NUCLEOTIDE SEQUENCE [LARGE SCALE GENOMIC DNA]</scope>
    <source>
        <strain evidence="6 7">YT5</strain>
    </source>
</reference>
<evidence type="ECO:0000256" key="3">
    <source>
        <dbReference type="ARBA" id="ARBA00023163"/>
    </source>
</evidence>
<dbReference type="InterPro" id="IPR025996">
    <property type="entry name" value="MT1864/Rv1816-like_C"/>
</dbReference>
<dbReference type="InterPro" id="IPR050109">
    <property type="entry name" value="HTH-type_TetR-like_transc_reg"/>
</dbReference>
<feature type="DNA-binding region" description="H-T-H motif" evidence="4">
    <location>
        <begin position="35"/>
        <end position="54"/>
    </location>
</feature>
<evidence type="ECO:0000313" key="6">
    <source>
        <dbReference type="EMBL" id="UPK72511.1"/>
    </source>
</evidence>
<evidence type="ECO:0000313" key="7">
    <source>
        <dbReference type="Proteomes" id="UP000830198"/>
    </source>
</evidence>
<name>A0ABY4ICY3_CHIFI</name>
<feature type="domain" description="HTH tetR-type" evidence="5">
    <location>
        <begin position="12"/>
        <end position="72"/>
    </location>
</feature>
<keyword evidence="1" id="KW-0805">Transcription regulation</keyword>
<dbReference type="InterPro" id="IPR001647">
    <property type="entry name" value="HTH_TetR"/>
</dbReference>
<dbReference type="InterPro" id="IPR009057">
    <property type="entry name" value="Homeodomain-like_sf"/>
</dbReference>
<sequence length="199" mass="22645">MEVKERRLRLREESRTSILQAALSIARAHGWQAVSMRKIAEMIAHTPPVIYDYFLNKDAILMDLAKMGFLQLGRQLQKAQQEHSLPEKQLESMWMAYRDYAFAEKELYRLMFGIGTPACCDYSNMPEADALADLFGNVIRQIQPTDQPSDEQVSIAYTSMWASVHGLISLNLVYRQNSSGFNQQVLLNAVRNLTASPAE</sequence>
<evidence type="ECO:0000256" key="2">
    <source>
        <dbReference type="ARBA" id="ARBA00023125"/>
    </source>
</evidence>
<protein>
    <submittedName>
        <fullName evidence="6">TetR/AcrR family transcriptional regulator</fullName>
    </submittedName>
</protein>
<proteinExistence type="predicted"/>
<dbReference type="RefSeq" id="WP_247814698.1">
    <property type="nucleotide sequence ID" value="NZ_CP095855.1"/>
</dbReference>
<evidence type="ECO:0000256" key="4">
    <source>
        <dbReference type="PROSITE-ProRule" id="PRU00335"/>
    </source>
</evidence>
<accession>A0ABY4ICY3</accession>
<dbReference type="SUPFAM" id="SSF46689">
    <property type="entry name" value="Homeodomain-like"/>
    <property type="match status" value="1"/>
</dbReference>
<dbReference type="SUPFAM" id="SSF48498">
    <property type="entry name" value="Tetracyclin repressor-like, C-terminal domain"/>
    <property type="match status" value="1"/>
</dbReference>
<dbReference type="PANTHER" id="PTHR30055">
    <property type="entry name" value="HTH-TYPE TRANSCRIPTIONAL REGULATOR RUTR"/>
    <property type="match status" value="1"/>
</dbReference>
<evidence type="ECO:0000259" key="5">
    <source>
        <dbReference type="PROSITE" id="PS50977"/>
    </source>
</evidence>
<keyword evidence="3" id="KW-0804">Transcription</keyword>
<dbReference type="PROSITE" id="PS50977">
    <property type="entry name" value="HTH_TETR_2"/>
    <property type="match status" value="1"/>
</dbReference>
<dbReference type="Pfam" id="PF13305">
    <property type="entry name" value="TetR_C_33"/>
    <property type="match status" value="1"/>
</dbReference>
<keyword evidence="2 4" id="KW-0238">DNA-binding</keyword>
<evidence type="ECO:0000256" key="1">
    <source>
        <dbReference type="ARBA" id="ARBA00023015"/>
    </source>
</evidence>
<gene>
    <name evidence="6" type="ORF">MYF79_14560</name>
</gene>
<dbReference type="PANTHER" id="PTHR30055:SF234">
    <property type="entry name" value="HTH-TYPE TRANSCRIPTIONAL REGULATOR BETI"/>
    <property type="match status" value="1"/>
</dbReference>
<dbReference type="InterPro" id="IPR036271">
    <property type="entry name" value="Tet_transcr_reg_TetR-rel_C_sf"/>
</dbReference>
<dbReference type="Proteomes" id="UP000830198">
    <property type="component" value="Chromosome"/>
</dbReference>